<dbReference type="RefSeq" id="WP_076343239.1">
    <property type="nucleotide sequence ID" value="NZ_CP019082.1"/>
</dbReference>
<reference evidence="2" key="1">
    <citation type="submission" date="2016-12" db="EMBL/GenBank/DDBJ databases">
        <title>Comparative genomics of four Isosphaeraceae planctomycetes: a common pool of plasmids and glycoside hydrolase genes.</title>
        <authorList>
            <person name="Ivanova A."/>
        </authorList>
    </citation>
    <scope>NUCLEOTIDE SEQUENCE [LARGE SCALE GENOMIC DNA]</scope>
    <source>
        <strain evidence="2">PX4</strain>
    </source>
</reference>
<dbReference type="OrthoDB" id="283366at2"/>
<organism evidence="1 2">
    <name type="scientific">Paludisphaera borealis</name>
    <dbReference type="NCBI Taxonomy" id="1387353"/>
    <lineage>
        <taxon>Bacteria</taxon>
        <taxon>Pseudomonadati</taxon>
        <taxon>Planctomycetota</taxon>
        <taxon>Planctomycetia</taxon>
        <taxon>Isosphaerales</taxon>
        <taxon>Isosphaeraceae</taxon>
        <taxon>Paludisphaera</taxon>
    </lineage>
</organism>
<evidence type="ECO:0008006" key="3">
    <source>
        <dbReference type="Google" id="ProtNLM"/>
    </source>
</evidence>
<dbReference type="KEGG" id="pbor:BSF38_00418"/>
<protein>
    <recommendedName>
        <fullName evidence="3">Response regulatory domain-containing protein</fullName>
    </recommendedName>
</protein>
<evidence type="ECO:0000313" key="1">
    <source>
        <dbReference type="EMBL" id="APW59005.1"/>
    </source>
</evidence>
<keyword evidence="2" id="KW-1185">Reference proteome</keyword>
<dbReference type="Proteomes" id="UP000186309">
    <property type="component" value="Chromosome"/>
</dbReference>
<proteinExistence type="predicted"/>
<dbReference type="AlphaFoldDB" id="A0A1U7CJ88"/>
<gene>
    <name evidence="1" type="ORF">BSF38_00418</name>
</gene>
<dbReference type="STRING" id="1387353.BSF38_00418"/>
<evidence type="ECO:0000313" key="2">
    <source>
        <dbReference type="Proteomes" id="UP000186309"/>
    </source>
</evidence>
<sequence>MTDSSGVHEGSPVAVILHERRGNWARQLRPRLQDLPVRWFETRSAADLTGAIDGLAAPVVVIDLGKDPAGPLEDLVGIIARESSARVLVIDPEAREGVKELARELGATHVVSGFAAPPEVAELIARWVTLAAVEIERAGWSRPLPVDPVKHPMEWIDGLIAEAGNALAPAQPDEPPPDDS</sequence>
<name>A0A1U7CJ88_9BACT</name>
<dbReference type="EMBL" id="CP019082">
    <property type="protein sequence ID" value="APW59005.1"/>
    <property type="molecule type" value="Genomic_DNA"/>
</dbReference>
<accession>A0A1U7CJ88</accession>